<dbReference type="PANTHER" id="PTHR45832:SF22">
    <property type="entry name" value="SERINE_THREONINE-PROTEIN KINASE SAMKA-RELATED"/>
    <property type="match status" value="1"/>
</dbReference>
<keyword evidence="7" id="KW-1185">Reference proteome</keyword>
<evidence type="ECO:0000256" key="2">
    <source>
        <dbReference type="ARBA" id="ARBA00012513"/>
    </source>
</evidence>
<dbReference type="Gene3D" id="3.30.200.20">
    <property type="entry name" value="Phosphorylase Kinase, domain 1"/>
    <property type="match status" value="1"/>
</dbReference>
<dbReference type="Gene3D" id="1.10.510.10">
    <property type="entry name" value="Transferase(Phosphotransferase) domain 1"/>
    <property type="match status" value="1"/>
</dbReference>
<dbReference type="PANTHER" id="PTHR45832">
    <property type="entry name" value="SERINE/THREONINE-PROTEIN KINASE SAMKA-RELATED-RELATED"/>
    <property type="match status" value="1"/>
</dbReference>
<evidence type="ECO:0000256" key="3">
    <source>
        <dbReference type="ARBA" id="ARBA00022741"/>
    </source>
</evidence>
<dbReference type="InterPro" id="IPR011009">
    <property type="entry name" value="Kinase-like_dom_sf"/>
</dbReference>
<evidence type="ECO:0000313" key="6">
    <source>
        <dbReference type="EMBL" id="KAF8567627.1"/>
    </source>
</evidence>
<evidence type="ECO:0000313" key="7">
    <source>
        <dbReference type="Proteomes" id="UP000699462"/>
    </source>
</evidence>
<keyword evidence="3" id="KW-0547">Nucleotide-binding</keyword>
<evidence type="ECO:0000256" key="4">
    <source>
        <dbReference type="ARBA" id="ARBA00022840"/>
    </source>
</evidence>
<organism evidence="6 7">
    <name type="scientific">Paragonimus westermani</name>
    <dbReference type="NCBI Taxonomy" id="34504"/>
    <lineage>
        <taxon>Eukaryota</taxon>
        <taxon>Metazoa</taxon>
        <taxon>Spiralia</taxon>
        <taxon>Lophotrochozoa</taxon>
        <taxon>Platyhelminthes</taxon>
        <taxon>Trematoda</taxon>
        <taxon>Digenea</taxon>
        <taxon>Plagiorchiida</taxon>
        <taxon>Troglotremata</taxon>
        <taxon>Troglotrematidae</taxon>
        <taxon>Paragonimus</taxon>
    </lineage>
</organism>
<comment type="similarity">
    <text evidence="1">Belongs to the protein kinase superfamily. STE Ser/Thr protein kinase family. STE20 subfamily.</text>
</comment>
<proteinExistence type="inferred from homology"/>
<dbReference type="OrthoDB" id="248923at2759"/>
<dbReference type="Pfam" id="PF00069">
    <property type="entry name" value="Pkinase"/>
    <property type="match status" value="1"/>
</dbReference>
<evidence type="ECO:0000256" key="1">
    <source>
        <dbReference type="ARBA" id="ARBA00008874"/>
    </source>
</evidence>
<dbReference type="PROSITE" id="PS50011">
    <property type="entry name" value="PROTEIN_KINASE_DOM"/>
    <property type="match status" value="1"/>
</dbReference>
<evidence type="ECO:0000259" key="5">
    <source>
        <dbReference type="PROSITE" id="PS50011"/>
    </source>
</evidence>
<dbReference type="EC" id="2.7.11.1" evidence="2"/>
<dbReference type="AlphaFoldDB" id="A0A8T0DLN1"/>
<protein>
    <recommendedName>
        <fullName evidence="2">non-specific serine/threonine protein kinase</fullName>
        <ecNumber evidence="2">2.7.11.1</ecNumber>
    </recommendedName>
</protein>
<feature type="domain" description="Protein kinase" evidence="5">
    <location>
        <begin position="14"/>
        <end position="187"/>
    </location>
</feature>
<sequence length="187" mass="21210">MKAVEHLLPNLEGYEIIEKLGCGAQGVSYKLKSNGDERLFVLKMIECRDVTHGELIFEELLRLRDVKHAYVPTILEAFMSMDNGNSAVYLSVIRPYITALSMKEVLQKHFQKKSIERSLVYHAFGCVLDVLIHLKSCGYSHMNLHPNNVFISNNKAFVTDAWCPTLVSYARGMDFCDLCKCKLAFGV</sequence>
<comment type="caution">
    <text evidence="6">The sequence shown here is derived from an EMBL/GenBank/DDBJ whole genome shotgun (WGS) entry which is preliminary data.</text>
</comment>
<dbReference type="SMART" id="SM00220">
    <property type="entry name" value="S_TKc"/>
    <property type="match status" value="1"/>
</dbReference>
<gene>
    <name evidence="6" type="ORF">P879_09154</name>
</gene>
<accession>A0A8T0DLN1</accession>
<dbReference type="InterPro" id="IPR051931">
    <property type="entry name" value="PAK3-like"/>
</dbReference>
<reference evidence="6 7" key="1">
    <citation type="submission" date="2019-07" db="EMBL/GenBank/DDBJ databases">
        <title>Annotation for the trematode Paragonimus westermani.</title>
        <authorList>
            <person name="Choi Y.-J."/>
        </authorList>
    </citation>
    <scope>NUCLEOTIDE SEQUENCE [LARGE SCALE GENOMIC DNA]</scope>
    <source>
        <strain evidence="6">180907_Pwestermani</strain>
    </source>
</reference>
<name>A0A8T0DLN1_9TREM</name>
<dbReference type="EMBL" id="JTDF01003648">
    <property type="protein sequence ID" value="KAF8567627.1"/>
    <property type="molecule type" value="Genomic_DNA"/>
</dbReference>
<dbReference type="InterPro" id="IPR000719">
    <property type="entry name" value="Prot_kinase_dom"/>
</dbReference>
<dbReference type="SUPFAM" id="SSF56112">
    <property type="entry name" value="Protein kinase-like (PK-like)"/>
    <property type="match status" value="1"/>
</dbReference>
<keyword evidence="4" id="KW-0067">ATP-binding</keyword>
<dbReference type="GO" id="GO:0005524">
    <property type="term" value="F:ATP binding"/>
    <property type="evidence" value="ECO:0007669"/>
    <property type="project" value="UniProtKB-KW"/>
</dbReference>
<dbReference type="GO" id="GO:0004674">
    <property type="term" value="F:protein serine/threonine kinase activity"/>
    <property type="evidence" value="ECO:0007669"/>
    <property type="project" value="UniProtKB-EC"/>
</dbReference>
<dbReference type="Proteomes" id="UP000699462">
    <property type="component" value="Unassembled WGS sequence"/>
</dbReference>